<gene>
    <name evidence="2" type="ORF">ACPOL_5541</name>
</gene>
<proteinExistence type="predicted"/>
<evidence type="ECO:0000313" key="3">
    <source>
        <dbReference type="Proteomes" id="UP000253606"/>
    </source>
</evidence>
<reference evidence="2 3" key="1">
    <citation type="journal article" date="2018" name="Front. Microbiol.">
        <title>Hydrolytic Capabilities as a Key to Environmental Success: Chitinolytic and Cellulolytic Acidobacteria From Acidic Sub-arctic Soils and Boreal Peatlands.</title>
        <authorList>
            <person name="Belova S.E."/>
            <person name="Ravin N.V."/>
            <person name="Pankratov T.A."/>
            <person name="Rakitin A.L."/>
            <person name="Ivanova A.A."/>
            <person name="Beletsky A.V."/>
            <person name="Mardanov A.V."/>
            <person name="Sinninghe Damste J.S."/>
            <person name="Dedysh S.N."/>
        </authorList>
    </citation>
    <scope>NUCLEOTIDE SEQUENCE [LARGE SCALE GENOMIC DNA]</scope>
    <source>
        <strain evidence="2 3">SBC82</strain>
    </source>
</reference>
<dbReference type="Pfam" id="PF03572">
    <property type="entry name" value="Peptidase_S41"/>
    <property type="match status" value="1"/>
</dbReference>
<dbReference type="PANTHER" id="PTHR32060:SF30">
    <property type="entry name" value="CARBOXY-TERMINAL PROCESSING PROTEASE CTPA"/>
    <property type="match status" value="1"/>
</dbReference>
<dbReference type="GO" id="GO:0006508">
    <property type="term" value="P:proteolysis"/>
    <property type="evidence" value="ECO:0007669"/>
    <property type="project" value="InterPro"/>
</dbReference>
<evidence type="ECO:0000259" key="1">
    <source>
        <dbReference type="SMART" id="SM00245"/>
    </source>
</evidence>
<dbReference type="GO" id="GO:0008236">
    <property type="term" value="F:serine-type peptidase activity"/>
    <property type="evidence" value="ECO:0007669"/>
    <property type="project" value="InterPro"/>
</dbReference>
<feature type="domain" description="Tail specific protease" evidence="1">
    <location>
        <begin position="362"/>
        <end position="566"/>
    </location>
</feature>
<keyword evidence="3" id="KW-1185">Reference proteome</keyword>
<protein>
    <submittedName>
        <fullName evidence="2">Peptidase, S41 family</fullName>
    </submittedName>
</protein>
<dbReference type="SMART" id="SM00245">
    <property type="entry name" value="TSPc"/>
    <property type="match status" value="1"/>
</dbReference>
<dbReference type="GO" id="GO:0007165">
    <property type="term" value="P:signal transduction"/>
    <property type="evidence" value="ECO:0007669"/>
    <property type="project" value="TreeGrafter"/>
</dbReference>
<dbReference type="InterPro" id="IPR005151">
    <property type="entry name" value="Tail-specific_protease"/>
</dbReference>
<dbReference type="GO" id="GO:0004175">
    <property type="term" value="F:endopeptidase activity"/>
    <property type="evidence" value="ECO:0007669"/>
    <property type="project" value="TreeGrafter"/>
</dbReference>
<organism evidence="2 3">
    <name type="scientific">Acidisarcina polymorpha</name>
    <dbReference type="NCBI Taxonomy" id="2211140"/>
    <lineage>
        <taxon>Bacteria</taxon>
        <taxon>Pseudomonadati</taxon>
        <taxon>Acidobacteriota</taxon>
        <taxon>Terriglobia</taxon>
        <taxon>Terriglobales</taxon>
        <taxon>Acidobacteriaceae</taxon>
        <taxon>Acidisarcina</taxon>
    </lineage>
</organism>
<dbReference type="AlphaFoldDB" id="A0A2Z5G730"/>
<dbReference type="Gene3D" id="3.90.226.10">
    <property type="entry name" value="2-enoyl-CoA Hydratase, Chain A, domain 1"/>
    <property type="match status" value="1"/>
</dbReference>
<name>A0A2Z5G730_9BACT</name>
<dbReference type="NCBIfam" id="NF047558">
    <property type="entry name" value="TPR_END_plus"/>
    <property type="match status" value="1"/>
</dbReference>
<dbReference type="CDD" id="cd07563">
    <property type="entry name" value="Peptidase_S41_IRBP"/>
    <property type="match status" value="1"/>
</dbReference>
<dbReference type="Gene3D" id="3.30.750.44">
    <property type="match status" value="1"/>
</dbReference>
<dbReference type="KEGG" id="abas:ACPOL_5541"/>
<dbReference type="GO" id="GO:0030288">
    <property type="term" value="C:outer membrane-bounded periplasmic space"/>
    <property type="evidence" value="ECO:0007669"/>
    <property type="project" value="TreeGrafter"/>
</dbReference>
<dbReference type="InterPro" id="IPR029045">
    <property type="entry name" value="ClpP/crotonase-like_dom_sf"/>
</dbReference>
<dbReference type="SUPFAM" id="SSF52096">
    <property type="entry name" value="ClpP/crotonase"/>
    <property type="match status" value="1"/>
</dbReference>
<dbReference type="PANTHER" id="PTHR32060">
    <property type="entry name" value="TAIL-SPECIFIC PROTEASE"/>
    <property type="match status" value="1"/>
</dbReference>
<evidence type="ECO:0000313" key="2">
    <source>
        <dbReference type="EMBL" id="AXC14789.1"/>
    </source>
</evidence>
<sequence length="591" mass="64955">MDRHIACLQPADRSRGHLKKGKFMYAKLHAIPHYSQTHRLKGTFIAMLRTCSLALVCLFTLPTLGQEATSATANLMKQAEAAYEAKHFRESAGFYIRALPLVQDNDRAGVEYNLACSQALAGDRASAFDSLDHAVEDGYTDRKDTEADKDLVSLHTDPRWQPLLERMTNFTAQQDARWGDAAFATPNATNIADVDKLAGLAELWAQAKFGFANFWHVPQLNWDQTYRDFIPKVLATRSTEDYYRVLQSFYALLQDGHSNVYSPELIEGKLSRLPLRTRLVDGHLLVIGSRDPSANLQGLHAGDEIITINSEPATSWAERNVAPFVSASSSQDRNTRTYEYVPFLAPIGTTFTLGVETTSGKQSTHVFEVMKSASQHSPLFDLKFLPGNIAYVALNGFDDNTAAKEWDKHWPQISKADSLILDLRKNGGGSDAVGAHIMATLIDKTALGELSRSTRWIATYRAWGNAETPLRFPVGTVEPDPARHFSGPTVLLISPRTYSAGEDMVVVFAQAHRGKTIGEPTGGSTGQPLMFKLPGGGGARVCTKHDSFADDREFVGVGIQPDIPAHSTRSDIIAGRDSVLETAIHSLQTKP</sequence>
<dbReference type="EMBL" id="CP030840">
    <property type="protein sequence ID" value="AXC14789.1"/>
    <property type="molecule type" value="Genomic_DNA"/>
</dbReference>
<dbReference type="Proteomes" id="UP000253606">
    <property type="component" value="Chromosome"/>
</dbReference>
<accession>A0A2Z5G730</accession>